<dbReference type="Gene3D" id="1.25.40.10">
    <property type="entry name" value="Tetratricopeptide repeat domain"/>
    <property type="match status" value="2"/>
</dbReference>
<comment type="caution">
    <text evidence="3">The sequence shown here is derived from an EMBL/GenBank/DDBJ whole genome shotgun (WGS) entry which is preliminary data.</text>
</comment>
<dbReference type="InterPro" id="IPR001054">
    <property type="entry name" value="A/G_cyclase"/>
</dbReference>
<dbReference type="CDD" id="cd07302">
    <property type="entry name" value="CHD"/>
    <property type="match status" value="1"/>
</dbReference>
<feature type="transmembrane region" description="Helical" evidence="1">
    <location>
        <begin position="202"/>
        <end position="222"/>
    </location>
</feature>
<evidence type="ECO:0000259" key="2">
    <source>
        <dbReference type="PROSITE" id="PS50125"/>
    </source>
</evidence>
<dbReference type="SMART" id="SM00044">
    <property type="entry name" value="CYCc"/>
    <property type="match status" value="1"/>
</dbReference>
<sequence length="632" mass="69363">MVQERPARIARRLSAILAADVAGYSRLMHNDEEATHAKLTALLTDAVAPAVAEHGGRIVKNTGDGFLAEFPSAVEAVRAAVQFQTRVKELTIDDPDAKRIVFRVGINIGDVIVEPNDIFGDGVNVAARLEGIAKAGGICISSAAYDQIRGKVGVEFADLGEQNLKNIALPVRVYASQLSDTLPVISGFPFVQWPAHSRRARMGLTMALLLLMAGGGLGYWYMRWNEPQLVKHRLSIVVLPFTNLSNEPEQEYFAEGVADDLSSDLSRIEDSFVIAPSTARAYKNVDPKRVRRELGVRYILDGSLRRTESIVRINARLIDTRTGAQIWSESVDGEWSKSLQLQDVITGGLARRLDLELTNHESRDAEVARPNNPDAVDLTMQGLAVLNRPYSREQVAESGALFERALQIDPGYPKALVGLADTLAIQVNYRWTDAPADKLRRAEKTVDQVLSQFPSDAMAHFVKGEIQRAKGRNLDAAVSEYMAAIGINPSLAPAHGALGAAKIRVGRSAEAFAPLQMAIQLSPRDPLLSTWYFYACHAHSHLAQYDEAIDWCSRSITVNPFWIAYADLAAANALTGHEPEALAAVGELRRLMPNYTVALWLQDGSEWSDNVVFLAEFQRIAEGLRKAGLPER</sequence>
<protein>
    <submittedName>
        <fullName evidence="3">Adenylate cyclase</fullName>
    </submittedName>
</protein>
<dbReference type="PANTHER" id="PTHR43081:SF19">
    <property type="entry name" value="PH-SENSITIVE ADENYLATE CYCLASE RV1264"/>
    <property type="match status" value="1"/>
</dbReference>
<dbReference type="Gene3D" id="3.40.50.10610">
    <property type="entry name" value="ABC-type transport auxiliary lipoprotein component"/>
    <property type="match status" value="1"/>
</dbReference>
<dbReference type="InterPro" id="IPR019734">
    <property type="entry name" value="TPR_rpt"/>
</dbReference>
<evidence type="ECO:0000313" key="3">
    <source>
        <dbReference type="EMBL" id="RXH21153.1"/>
    </source>
</evidence>
<gene>
    <name evidence="3" type="ORF">XH94_38370</name>
</gene>
<dbReference type="Pfam" id="PF00211">
    <property type="entry name" value="Guanylate_cyc"/>
    <property type="match status" value="1"/>
</dbReference>
<name>A0A4Q0RSB2_9BRAD</name>
<accession>A0A4Q0RSB2</accession>
<reference evidence="3 4" key="1">
    <citation type="submission" date="2015-04" db="EMBL/GenBank/DDBJ databases">
        <title>Comparative genomics of rhizobia nodulating Arachis hypogaea in China.</title>
        <authorList>
            <person name="Li Y."/>
        </authorList>
    </citation>
    <scope>NUCLEOTIDE SEQUENCE [LARGE SCALE GENOMIC DNA]</scope>
    <source>
        <strain evidence="3 4">CCBAU 51787</strain>
    </source>
</reference>
<dbReference type="SUPFAM" id="SSF48452">
    <property type="entry name" value="TPR-like"/>
    <property type="match status" value="1"/>
</dbReference>
<dbReference type="PROSITE" id="PS50125">
    <property type="entry name" value="GUANYLATE_CYCLASE_2"/>
    <property type="match status" value="1"/>
</dbReference>
<dbReference type="GO" id="GO:0035556">
    <property type="term" value="P:intracellular signal transduction"/>
    <property type="evidence" value="ECO:0007669"/>
    <property type="project" value="InterPro"/>
</dbReference>
<dbReference type="InterPro" id="IPR050697">
    <property type="entry name" value="Adenylyl/Guanylyl_Cyclase_3/4"/>
</dbReference>
<keyword evidence="1" id="KW-1133">Transmembrane helix</keyword>
<dbReference type="PANTHER" id="PTHR43081">
    <property type="entry name" value="ADENYLATE CYCLASE, TERMINAL-DIFFERENTIATION SPECIFIC-RELATED"/>
    <property type="match status" value="1"/>
</dbReference>
<dbReference type="GO" id="GO:0006171">
    <property type="term" value="P:cAMP biosynthetic process"/>
    <property type="evidence" value="ECO:0007669"/>
    <property type="project" value="TreeGrafter"/>
</dbReference>
<keyword evidence="1" id="KW-0812">Transmembrane</keyword>
<dbReference type="AlphaFoldDB" id="A0A4Q0RSB2"/>
<dbReference type="GO" id="GO:0004016">
    <property type="term" value="F:adenylate cyclase activity"/>
    <property type="evidence" value="ECO:0007669"/>
    <property type="project" value="UniProtKB-ARBA"/>
</dbReference>
<dbReference type="Proteomes" id="UP000290565">
    <property type="component" value="Unassembled WGS sequence"/>
</dbReference>
<evidence type="ECO:0000256" key="1">
    <source>
        <dbReference type="SAM" id="Phobius"/>
    </source>
</evidence>
<feature type="domain" description="Guanylate cyclase" evidence="2">
    <location>
        <begin position="15"/>
        <end position="130"/>
    </location>
</feature>
<dbReference type="InterPro" id="IPR029787">
    <property type="entry name" value="Nucleotide_cyclase"/>
</dbReference>
<dbReference type="InterPro" id="IPR011990">
    <property type="entry name" value="TPR-like_helical_dom_sf"/>
</dbReference>
<dbReference type="Gene3D" id="3.30.70.1230">
    <property type="entry name" value="Nucleotide cyclase"/>
    <property type="match status" value="1"/>
</dbReference>
<dbReference type="SUPFAM" id="SSF55073">
    <property type="entry name" value="Nucleotide cyclase"/>
    <property type="match status" value="1"/>
</dbReference>
<dbReference type="SMART" id="SM00028">
    <property type="entry name" value="TPR"/>
    <property type="match status" value="3"/>
</dbReference>
<organism evidence="3 4">
    <name type="scientific">Bradyrhizobium zhanjiangense</name>
    <dbReference type="NCBI Taxonomy" id="1325107"/>
    <lineage>
        <taxon>Bacteria</taxon>
        <taxon>Pseudomonadati</taxon>
        <taxon>Pseudomonadota</taxon>
        <taxon>Alphaproteobacteria</taxon>
        <taxon>Hyphomicrobiales</taxon>
        <taxon>Nitrobacteraceae</taxon>
        <taxon>Bradyrhizobium</taxon>
    </lineage>
</organism>
<dbReference type="EMBL" id="LBJM01000209">
    <property type="protein sequence ID" value="RXH21153.1"/>
    <property type="molecule type" value="Genomic_DNA"/>
</dbReference>
<evidence type="ECO:0000313" key="4">
    <source>
        <dbReference type="Proteomes" id="UP000290565"/>
    </source>
</evidence>
<proteinExistence type="predicted"/>
<keyword evidence="1" id="KW-0472">Membrane</keyword>